<sequence>MDIIVKIFKHLCLCELRKNLGIYSQNQEGLQDGYIMCLTDLFGAVDDEISESMFQREKTYIHVTDHIINEVYEIEEFKDELEAELKKERRSLGAVKDLDRLEQISKSAVKSYFLQNKQEMLEAIKFL</sequence>
<gene>
    <name evidence="1" type="ORF">LCGC14_1406230</name>
</gene>
<dbReference type="EMBL" id="LAZR01009234">
    <property type="protein sequence ID" value="KKM73860.1"/>
    <property type="molecule type" value="Genomic_DNA"/>
</dbReference>
<organism evidence="1">
    <name type="scientific">marine sediment metagenome</name>
    <dbReference type="NCBI Taxonomy" id="412755"/>
    <lineage>
        <taxon>unclassified sequences</taxon>
        <taxon>metagenomes</taxon>
        <taxon>ecological metagenomes</taxon>
    </lineage>
</organism>
<accession>A0A0F9MB25</accession>
<dbReference type="AlphaFoldDB" id="A0A0F9MB25"/>
<protein>
    <submittedName>
        <fullName evidence="1">Uncharacterized protein</fullName>
    </submittedName>
</protein>
<name>A0A0F9MB25_9ZZZZ</name>
<reference evidence="1" key="1">
    <citation type="journal article" date="2015" name="Nature">
        <title>Complex archaea that bridge the gap between prokaryotes and eukaryotes.</title>
        <authorList>
            <person name="Spang A."/>
            <person name="Saw J.H."/>
            <person name="Jorgensen S.L."/>
            <person name="Zaremba-Niedzwiedzka K."/>
            <person name="Martijn J."/>
            <person name="Lind A.E."/>
            <person name="van Eijk R."/>
            <person name="Schleper C."/>
            <person name="Guy L."/>
            <person name="Ettema T.J."/>
        </authorList>
    </citation>
    <scope>NUCLEOTIDE SEQUENCE</scope>
</reference>
<evidence type="ECO:0000313" key="1">
    <source>
        <dbReference type="EMBL" id="KKM73860.1"/>
    </source>
</evidence>
<proteinExistence type="predicted"/>
<comment type="caution">
    <text evidence="1">The sequence shown here is derived from an EMBL/GenBank/DDBJ whole genome shotgun (WGS) entry which is preliminary data.</text>
</comment>